<name>A0ABS7Z5L0_9SPHI</name>
<dbReference type="Proteomes" id="UP001165302">
    <property type="component" value="Unassembled WGS sequence"/>
</dbReference>
<feature type="transmembrane region" description="Helical" evidence="1">
    <location>
        <begin position="122"/>
        <end position="139"/>
    </location>
</feature>
<dbReference type="Gene3D" id="1.10.1200.10">
    <property type="entry name" value="ACP-like"/>
    <property type="match status" value="1"/>
</dbReference>
<dbReference type="InterPro" id="IPR036736">
    <property type="entry name" value="ACP-like_sf"/>
</dbReference>
<dbReference type="EMBL" id="JADEYP010000016">
    <property type="protein sequence ID" value="MCA5005483.1"/>
    <property type="molecule type" value="Genomic_DNA"/>
</dbReference>
<comment type="caution">
    <text evidence="2">The sequence shown here is derived from an EMBL/GenBank/DDBJ whole genome shotgun (WGS) entry which is preliminary data.</text>
</comment>
<sequence length="223" mass="26101">MNYLAENFKKMDPLDFEDCILQIEKTFAVKFDDNDINKINSFNDLTNLTTSYLNISQVDSCTSQQAFYKFKRAYLFTQNINQKIKPSSLLEELFPKSNRREQIKSIEQELGFNLNMLEPPAWITYSLLGIFVLSCILLFDNTFYGVSGLLISIFGFYFAFKFGNTLTYHHVSDLIRSILQTNYHLCRSSESYNPKEIEKIIIEIFTDNLYLERDKFDSNTSFS</sequence>
<feature type="transmembrane region" description="Helical" evidence="1">
    <location>
        <begin position="145"/>
        <end position="163"/>
    </location>
</feature>
<accession>A0ABS7Z5L0</accession>
<evidence type="ECO:0000256" key="1">
    <source>
        <dbReference type="SAM" id="Phobius"/>
    </source>
</evidence>
<evidence type="ECO:0008006" key="4">
    <source>
        <dbReference type="Google" id="ProtNLM"/>
    </source>
</evidence>
<keyword evidence="1" id="KW-0472">Membrane</keyword>
<keyword evidence="1" id="KW-1133">Transmembrane helix</keyword>
<dbReference type="RefSeq" id="WP_225553260.1">
    <property type="nucleotide sequence ID" value="NZ_JADEYP010000016.1"/>
</dbReference>
<evidence type="ECO:0000313" key="3">
    <source>
        <dbReference type="Proteomes" id="UP001165302"/>
    </source>
</evidence>
<organism evidence="2 3">
    <name type="scientific">Sphingobacterium bovistauri</name>
    <dbReference type="NCBI Taxonomy" id="2781959"/>
    <lineage>
        <taxon>Bacteria</taxon>
        <taxon>Pseudomonadati</taxon>
        <taxon>Bacteroidota</taxon>
        <taxon>Sphingobacteriia</taxon>
        <taxon>Sphingobacteriales</taxon>
        <taxon>Sphingobacteriaceae</taxon>
        <taxon>Sphingobacterium</taxon>
    </lineage>
</organism>
<keyword evidence="3" id="KW-1185">Reference proteome</keyword>
<gene>
    <name evidence="2" type="ORF">IPZ78_09990</name>
</gene>
<protein>
    <recommendedName>
        <fullName evidence="4">Acyl carrier protein</fullName>
    </recommendedName>
</protein>
<keyword evidence="1" id="KW-0812">Transmembrane</keyword>
<reference evidence="2" key="1">
    <citation type="submission" date="2020-10" db="EMBL/GenBank/DDBJ databases">
        <authorList>
            <person name="Lu T."/>
            <person name="Wang Q."/>
            <person name="Han X."/>
        </authorList>
    </citation>
    <scope>NUCLEOTIDE SEQUENCE</scope>
    <source>
        <strain evidence="2">WQ 366</strain>
    </source>
</reference>
<evidence type="ECO:0000313" key="2">
    <source>
        <dbReference type="EMBL" id="MCA5005483.1"/>
    </source>
</evidence>
<proteinExistence type="predicted"/>